<accession>X0W559</accession>
<feature type="non-terminal residue" evidence="2">
    <location>
        <position position="89"/>
    </location>
</feature>
<comment type="caution">
    <text evidence="2">The sequence shown here is derived from an EMBL/GenBank/DDBJ whole genome shotgun (WGS) entry which is preliminary data.</text>
</comment>
<dbReference type="InterPro" id="IPR041049">
    <property type="entry name" value="DUF5615"/>
</dbReference>
<dbReference type="AlphaFoldDB" id="X0W559"/>
<gene>
    <name evidence="2" type="ORF">S01H1_50854</name>
</gene>
<dbReference type="Pfam" id="PF18480">
    <property type="entry name" value="DUF5615"/>
    <property type="match status" value="1"/>
</dbReference>
<reference evidence="2" key="1">
    <citation type="journal article" date="2014" name="Front. Microbiol.">
        <title>High frequency of phylogenetically diverse reductive dehalogenase-homologous genes in deep subseafloor sedimentary metagenomes.</title>
        <authorList>
            <person name="Kawai M."/>
            <person name="Futagami T."/>
            <person name="Toyoda A."/>
            <person name="Takaki Y."/>
            <person name="Nishi S."/>
            <person name="Hori S."/>
            <person name="Arai W."/>
            <person name="Tsubouchi T."/>
            <person name="Morono Y."/>
            <person name="Uchiyama I."/>
            <person name="Ito T."/>
            <person name="Fujiyama A."/>
            <person name="Inagaki F."/>
            <person name="Takami H."/>
        </authorList>
    </citation>
    <scope>NUCLEOTIDE SEQUENCE</scope>
    <source>
        <strain evidence="2">Expedition CK06-06</strain>
    </source>
</reference>
<sequence>MRIKLDENLDARLAAVLKQAGHDVNTVQEQGLRGTEDEGLYQVCKVEGRILVSLDLDFSNIIRFPPQGTSGLIVLRGPNQLFPTIQILV</sequence>
<organism evidence="2">
    <name type="scientific">marine sediment metagenome</name>
    <dbReference type="NCBI Taxonomy" id="412755"/>
    <lineage>
        <taxon>unclassified sequences</taxon>
        <taxon>metagenomes</taxon>
        <taxon>ecological metagenomes</taxon>
    </lineage>
</organism>
<name>X0W559_9ZZZZ</name>
<feature type="domain" description="DUF5615" evidence="1">
    <location>
        <begin position="1"/>
        <end position="80"/>
    </location>
</feature>
<evidence type="ECO:0000259" key="1">
    <source>
        <dbReference type="Pfam" id="PF18480"/>
    </source>
</evidence>
<evidence type="ECO:0000313" key="2">
    <source>
        <dbReference type="EMBL" id="GAG18437.1"/>
    </source>
</evidence>
<proteinExistence type="predicted"/>
<protein>
    <recommendedName>
        <fullName evidence="1">DUF5615 domain-containing protein</fullName>
    </recommendedName>
</protein>
<dbReference type="EMBL" id="BARS01032784">
    <property type="protein sequence ID" value="GAG18437.1"/>
    <property type="molecule type" value="Genomic_DNA"/>
</dbReference>